<reference evidence="3 4" key="1">
    <citation type="submission" date="2023-12" db="EMBL/GenBank/DDBJ databases">
        <title>A high-quality genome assembly for Dillenia turbinata (Dilleniales).</title>
        <authorList>
            <person name="Chanderbali A."/>
        </authorList>
    </citation>
    <scope>NUCLEOTIDE SEQUENCE [LARGE SCALE GENOMIC DNA]</scope>
    <source>
        <strain evidence="3">LSX21</strain>
        <tissue evidence="3">Leaf</tissue>
    </source>
</reference>
<dbReference type="EMBL" id="JBAMMX010000007">
    <property type="protein sequence ID" value="KAK6937091.1"/>
    <property type="molecule type" value="Genomic_DNA"/>
</dbReference>
<dbReference type="InterPro" id="IPR036322">
    <property type="entry name" value="WD40_repeat_dom_sf"/>
</dbReference>
<dbReference type="PANTHER" id="PTHR19857:SF21">
    <property type="entry name" value="ANAPHASE-PROMOTING COMPLEX SUBUNIT 4 WD40 DOMAIN-CONTAINING PROTEIN"/>
    <property type="match status" value="1"/>
</dbReference>
<dbReference type="InterPro" id="IPR051179">
    <property type="entry name" value="WD_repeat_multifunction"/>
</dbReference>
<dbReference type="AlphaFoldDB" id="A0AAN8VWK4"/>
<feature type="non-terminal residue" evidence="3">
    <location>
        <position position="1"/>
    </location>
</feature>
<dbReference type="InterPro" id="IPR015943">
    <property type="entry name" value="WD40/YVTN_repeat-like_dom_sf"/>
</dbReference>
<evidence type="ECO:0000256" key="1">
    <source>
        <dbReference type="ARBA" id="ARBA00022574"/>
    </source>
</evidence>
<dbReference type="PANTHER" id="PTHR19857">
    <property type="entry name" value="MITOCHONDRIAL DIVISION PROTEIN 1-RELATED"/>
    <property type="match status" value="1"/>
</dbReference>
<comment type="caution">
    <text evidence="3">The sequence shown here is derived from an EMBL/GenBank/DDBJ whole genome shotgun (WGS) entry which is preliminary data.</text>
</comment>
<dbReference type="Gene3D" id="2.130.10.10">
    <property type="entry name" value="YVTN repeat-like/Quinoprotein amine dehydrogenase"/>
    <property type="match status" value="1"/>
</dbReference>
<sequence length="373" mass="41758">THNGFSTHRKGVSSVEFDNKGIFLASVTKSGCLTVHKTISQMWTNDKLDVVRWNLANQDEVLRKRPALFVNGYGCDVRKGLYDIAFTSIDESRILASDVYSAINVWDRRTSDLPCLELSTDLQSILNSIELSVDNQLVFGAGKNGIIYIWDLHEGRSQVAFQRPREVFHPPLESLRLASMLQQIRSLKEQAHIVPKEVHSIDLDPSCPYQLAFHLDDGWSGVLDIHILRVTHIHCPPAWLYHLAIYFLWTPYQQHPVAINMLIDDSVFGNDSRASASTSCLRRPSWLPKYSIYAVGSTTEDGIHLLDFNPDSSSACHVDYSEEKQGSGKSKQNRFVSSCEGVTVCATHPVNGTLIAGTKESSLLVMSQWSHSS</sequence>
<evidence type="ECO:0000256" key="2">
    <source>
        <dbReference type="ARBA" id="ARBA00022737"/>
    </source>
</evidence>
<dbReference type="SUPFAM" id="SSF50978">
    <property type="entry name" value="WD40 repeat-like"/>
    <property type="match status" value="1"/>
</dbReference>
<keyword evidence="4" id="KW-1185">Reference proteome</keyword>
<keyword evidence="2" id="KW-0677">Repeat</keyword>
<dbReference type="Proteomes" id="UP001370490">
    <property type="component" value="Unassembled WGS sequence"/>
</dbReference>
<proteinExistence type="predicted"/>
<protein>
    <submittedName>
        <fullName evidence="3">Uncharacterized protein</fullName>
    </submittedName>
</protein>
<accession>A0AAN8VWK4</accession>
<keyword evidence="1" id="KW-0853">WD repeat</keyword>
<evidence type="ECO:0000313" key="3">
    <source>
        <dbReference type="EMBL" id="KAK6937091.1"/>
    </source>
</evidence>
<name>A0AAN8VWK4_9MAGN</name>
<gene>
    <name evidence="3" type="ORF">RJ641_034121</name>
</gene>
<evidence type="ECO:0000313" key="4">
    <source>
        <dbReference type="Proteomes" id="UP001370490"/>
    </source>
</evidence>
<organism evidence="3 4">
    <name type="scientific">Dillenia turbinata</name>
    <dbReference type="NCBI Taxonomy" id="194707"/>
    <lineage>
        <taxon>Eukaryota</taxon>
        <taxon>Viridiplantae</taxon>
        <taxon>Streptophyta</taxon>
        <taxon>Embryophyta</taxon>
        <taxon>Tracheophyta</taxon>
        <taxon>Spermatophyta</taxon>
        <taxon>Magnoliopsida</taxon>
        <taxon>eudicotyledons</taxon>
        <taxon>Gunneridae</taxon>
        <taxon>Pentapetalae</taxon>
        <taxon>Dilleniales</taxon>
        <taxon>Dilleniaceae</taxon>
        <taxon>Dillenia</taxon>
    </lineage>
</organism>